<dbReference type="RefSeq" id="WP_246966739.1">
    <property type="nucleotide sequence ID" value="NZ_CP095397.1"/>
</dbReference>
<gene>
    <name evidence="2" type="ORF">ACFOZ7_06135</name>
</gene>
<dbReference type="InterPro" id="IPR058473">
    <property type="entry name" value="DUF8159"/>
</dbReference>
<feature type="domain" description="DUF8159" evidence="1">
    <location>
        <begin position="1"/>
        <end position="115"/>
    </location>
</feature>
<accession>A0ABD5NWW5</accession>
<dbReference type="AlphaFoldDB" id="A0ABD5NWW5"/>
<dbReference type="EMBL" id="JBHSDJ010000013">
    <property type="protein sequence ID" value="MFC4246574.1"/>
    <property type="molecule type" value="Genomic_DNA"/>
</dbReference>
<comment type="caution">
    <text evidence="2">The sequence shown here is derived from an EMBL/GenBank/DDBJ whole genome shotgun (WGS) entry which is preliminary data.</text>
</comment>
<proteinExistence type="predicted"/>
<reference evidence="2 3" key="1">
    <citation type="journal article" date="2014" name="Int. J. Syst. Evol. Microbiol.">
        <title>Complete genome sequence of Corynebacterium casei LMG S-19264T (=DSM 44701T), isolated from a smear-ripened cheese.</title>
        <authorList>
            <consortium name="US DOE Joint Genome Institute (JGI-PGF)"/>
            <person name="Walter F."/>
            <person name="Albersmeier A."/>
            <person name="Kalinowski J."/>
            <person name="Ruckert C."/>
        </authorList>
    </citation>
    <scope>NUCLEOTIDE SEQUENCE [LARGE SCALE GENOMIC DNA]</scope>
    <source>
        <strain evidence="2 3">IBRC-M 10912</strain>
    </source>
</reference>
<sequence>MTGERPLAETLENRLMGQGIYLTDWDREGSVVDLEYETVANVPSVTSHEVGVVVRTVLEIADEREEWTSVTLEATSKTTDGDVRGTWYVDADWFDRLYDDLSEVEFSQRVLETVE</sequence>
<dbReference type="GeneID" id="71854643"/>
<name>A0ABD5NWW5_9EURY</name>
<dbReference type="Proteomes" id="UP001595821">
    <property type="component" value="Unassembled WGS sequence"/>
</dbReference>
<organism evidence="2 3">
    <name type="scientific">Natribaculum luteum</name>
    <dbReference type="NCBI Taxonomy" id="1586232"/>
    <lineage>
        <taxon>Archaea</taxon>
        <taxon>Methanobacteriati</taxon>
        <taxon>Methanobacteriota</taxon>
        <taxon>Stenosarchaea group</taxon>
        <taxon>Halobacteria</taxon>
        <taxon>Halobacteriales</taxon>
        <taxon>Natrialbaceae</taxon>
        <taxon>Natribaculum</taxon>
    </lineage>
</organism>
<protein>
    <recommendedName>
        <fullName evidence="1">DUF8159 domain-containing protein</fullName>
    </recommendedName>
</protein>
<dbReference type="Pfam" id="PF26490">
    <property type="entry name" value="DUF8159"/>
    <property type="match status" value="1"/>
</dbReference>
<evidence type="ECO:0000313" key="3">
    <source>
        <dbReference type="Proteomes" id="UP001595821"/>
    </source>
</evidence>
<evidence type="ECO:0000259" key="1">
    <source>
        <dbReference type="Pfam" id="PF26490"/>
    </source>
</evidence>
<evidence type="ECO:0000313" key="2">
    <source>
        <dbReference type="EMBL" id="MFC4246574.1"/>
    </source>
</evidence>